<evidence type="ECO:0000313" key="2">
    <source>
        <dbReference type="Proteomes" id="UP000460194"/>
    </source>
</evidence>
<accession>A0A6B1I9I6</accession>
<gene>
    <name evidence="1" type="ORF">GLW36_03585</name>
</gene>
<dbReference type="RefSeq" id="WP_159368666.1">
    <property type="nucleotide sequence ID" value="NZ_WMEO01000003.1"/>
</dbReference>
<organism evidence="1 2">
    <name type="scientific">Halorubrum distributum</name>
    <dbReference type="NCBI Taxonomy" id="29283"/>
    <lineage>
        <taxon>Archaea</taxon>
        <taxon>Methanobacteriati</taxon>
        <taxon>Methanobacteriota</taxon>
        <taxon>Stenosarchaea group</taxon>
        <taxon>Halobacteria</taxon>
        <taxon>Halobacteriales</taxon>
        <taxon>Haloferacaceae</taxon>
        <taxon>Halorubrum</taxon>
        <taxon>Halorubrum distributum group</taxon>
    </lineage>
</organism>
<dbReference type="Proteomes" id="UP000460194">
    <property type="component" value="Unassembled WGS sequence"/>
</dbReference>
<proteinExistence type="predicted"/>
<comment type="caution">
    <text evidence="1">The sequence shown here is derived from an EMBL/GenBank/DDBJ whole genome shotgun (WGS) entry which is preliminary data.</text>
</comment>
<evidence type="ECO:0000313" key="1">
    <source>
        <dbReference type="EMBL" id="MYL15729.1"/>
    </source>
</evidence>
<sequence>MVEEKQIAKYGDSVSVYLSVSNVGRQSVYEREKPGTNVSRQTPQNVRYWVDAPRDHYVFTNEELVPADRTRRRALAWAAIISKTDCRDDEADRGYVPVAVSTHGKPYIAAYLFAIHDKPIEEIARDMGLTNSTISQYVSDVVNSRR</sequence>
<dbReference type="EMBL" id="WMEO01000003">
    <property type="protein sequence ID" value="MYL15729.1"/>
    <property type="molecule type" value="Genomic_DNA"/>
</dbReference>
<protein>
    <submittedName>
        <fullName evidence="1">Uncharacterized protein</fullName>
    </submittedName>
</protein>
<reference evidence="1 2" key="1">
    <citation type="submission" date="2019-11" db="EMBL/GenBank/DDBJ databases">
        <title>Genome sequences of 17 halophilic strains isolated from different environments.</title>
        <authorList>
            <person name="Furrow R.E."/>
        </authorList>
    </citation>
    <scope>NUCLEOTIDE SEQUENCE [LARGE SCALE GENOMIC DNA]</scope>
    <source>
        <strain evidence="1 2">22517_05_Cabo</strain>
    </source>
</reference>
<name>A0A6B1I9I6_9EURY</name>
<dbReference type="AlphaFoldDB" id="A0A6B1I9I6"/>